<feature type="non-terminal residue" evidence="8">
    <location>
        <position position="1"/>
    </location>
</feature>
<organism evidence="8">
    <name type="scientific">marine metagenome</name>
    <dbReference type="NCBI Taxonomy" id="408172"/>
    <lineage>
        <taxon>unclassified sequences</taxon>
        <taxon>metagenomes</taxon>
        <taxon>ecological metagenomes</taxon>
    </lineage>
</organism>
<reference evidence="8" key="1">
    <citation type="submission" date="2018-05" db="EMBL/GenBank/DDBJ databases">
        <authorList>
            <person name="Lanie J.A."/>
            <person name="Ng W.-L."/>
            <person name="Kazmierczak K.M."/>
            <person name="Andrzejewski T.M."/>
            <person name="Davidsen T.M."/>
            <person name="Wayne K.J."/>
            <person name="Tettelin H."/>
            <person name="Glass J.I."/>
            <person name="Rusch D."/>
            <person name="Podicherti R."/>
            <person name="Tsui H.-C.T."/>
            <person name="Winkler M.E."/>
        </authorList>
    </citation>
    <scope>NUCLEOTIDE SEQUENCE</scope>
</reference>
<name>A0A382MH89_9ZZZZ</name>
<evidence type="ECO:0000256" key="1">
    <source>
        <dbReference type="ARBA" id="ARBA00012418"/>
    </source>
</evidence>
<dbReference type="Gene3D" id="3.90.1100.10">
    <property type="match status" value="1"/>
</dbReference>
<dbReference type="GO" id="GO:0000428">
    <property type="term" value="C:DNA-directed RNA polymerase complex"/>
    <property type="evidence" value="ECO:0007669"/>
    <property type="project" value="UniProtKB-KW"/>
</dbReference>
<dbReference type="InterPro" id="IPR007645">
    <property type="entry name" value="RNA_pol_Rpb2_3"/>
</dbReference>
<dbReference type="Pfam" id="PF04565">
    <property type="entry name" value="RNA_pol_Rpb2_3"/>
    <property type="match status" value="1"/>
</dbReference>
<evidence type="ECO:0000256" key="3">
    <source>
        <dbReference type="ARBA" id="ARBA00022679"/>
    </source>
</evidence>
<dbReference type="GO" id="GO:0003899">
    <property type="term" value="F:DNA-directed RNA polymerase activity"/>
    <property type="evidence" value="ECO:0007669"/>
    <property type="project" value="UniProtKB-EC"/>
</dbReference>
<dbReference type="EMBL" id="UINC01093526">
    <property type="protein sequence ID" value="SVC48010.1"/>
    <property type="molecule type" value="Genomic_DNA"/>
</dbReference>
<sequence length="384" mass="43302">HENLFVRIDRRRKLPVTTLLRAMGMSTNNIIDTFFEHLEVKLKPKSCDLLIQPKRLRGIIAEFDIKLGKDVVVEQGRRITSKHANMLEKAGVNFLSAPFEYLLGKVISSDVVDVDTGEILLLANSVITEESIEVLTTTKIKKINIIYINDAENGIYISDTLRLDEMQTEIESRMSIYHVMRPGEPATEDAVNSLFSNLFFNNDRYELSRVGRMKLNRRLGIKSEIGEHVLTHDDIIKVIKKLIDIKNGHDVVDDVDTLANRRVRAIGEMIENQFRIGLIRVEKAVKEGLNLAETDELTPQDLINSKPVSAAVREFFGSSQLSQFMDQVNPLSGITHKRRISALGPGGLTRERAGFEVRDVHPSHYGRLCPIETPEGPNIGLINT</sequence>
<dbReference type="AlphaFoldDB" id="A0A382MH89"/>
<evidence type="ECO:0000256" key="2">
    <source>
        <dbReference type="ARBA" id="ARBA00022478"/>
    </source>
</evidence>
<evidence type="ECO:0000256" key="5">
    <source>
        <dbReference type="ARBA" id="ARBA00023163"/>
    </source>
</evidence>
<keyword evidence="4" id="KW-0548">Nucleotidyltransferase</keyword>
<evidence type="ECO:0000259" key="7">
    <source>
        <dbReference type="Pfam" id="PF04565"/>
    </source>
</evidence>
<evidence type="ECO:0000256" key="4">
    <source>
        <dbReference type="ARBA" id="ARBA00022695"/>
    </source>
</evidence>
<dbReference type="Gene3D" id="3.90.1110.10">
    <property type="entry name" value="RNA polymerase Rpb2, domain 2"/>
    <property type="match status" value="2"/>
</dbReference>
<feature type="non-terminal residue" evidence="8">
    <location>
        <position position="384"/>
    </location>
</feature>
<dbReference type="GO" id="GO:0032549">
    <property type="term" value="F:ribonucleoside binding"/>
    <property type="evidence" value="ECO:0007669"/>
    <property type="project" value="InterPro"/>
</dbReference>
<dbReference type="GO" id="GO:0003677">
    <property type="term" value="F:DNA binding"/>
    <property type="evidence" value="ECO:0007669"/>
    <property type="project" value="InterPro"/>
</dbReference>
<evidence type="ECO:0000259" key="6">
    <source>
        <dbReference type="Pfam" id="PF04561"/>
    </source>
</evidence>
<dbReference type="InterPro" id="IPR007642">
    <property type="entry name" value="RNA_pol_Rpb2_2"/>
</dbReference>
<dbReference type="InterPro" id="IPR015712">
    <property type="entry name" value="DNA-dir_RNA_pol_su2"/>
</dbReference>
<dbReference type="Pfam" id="PF04561">
    <property type="entry name" value="RNA_pol_Rpb2_2"/>
    <property type="match status" value="1"/>
</dbReference>
<dbReference type="InterPro" id="IPR037034">
    <property type="entry name" value="RNA_pol_Rpb2_2_sf"/>
</dbReference>
<accession>A0A382MH89</accession>
<keyword evidence="5" id="KW-0804">Transcription</keyword>
<gene>
    <name evidence="8" type="ORF">METZ01_LOCUS300864</name>
</gene>
<proteinExistence type="predicted"/>
<feature type="domain" description="RNA polymerase Rpb2" evidence="6">
    <location>
        <begin position="167"/>
        <end position="264"/>
    </location>
</feature>
<dbReference type="EC" id="2.7.7.6" evidence="1"/>
<protein>
    <recommendedName>
        <fullName evidence="1">DNA-directed RNA polymerase</fullName>
        <ecNumber evidence="1">2.7.7.6</ecNumber>
    </recommendedName>
</protein>
<dbReference type="PANTHER" id="PTHR20856">
    <property type="entry name" value="DNA-DIRECTED RNA POLYMERASE I SUBUNIT 2"/>
    <property type="match status" value="1"/>
</dbReference>
<dbReference type="SUPFAM" id="SSF64484">
    <property type="entry name" value="beta and beta-prime subunits of DNA dependent RNA-polymerase"/>
    <property type="match status" value="1"/>
</dbReference>
<feature type="domain" description="RNA polymerase Rpb2" evidence="7">
    <location>
        <begin position="323"/>
        <end position="383"/>
    </location>
</feature>
<keyword evidence="2" id="KW-0240">DNA-directed RNA polymerase</keyword>
<keyword evidence="3" id="KW-0808">Transferase</keyword>
<evidence type="ECO:0000313" key="8">
    <source>
        <dbReference type="EMBL" id="SVC48010.1"/>
    </source>
</evidence>
<dbReference type="GO" id="GO:0006351">
    <property type="term" value="P:DNA-templated transcription"/>
    <property type="evidence" value="ECO:0007669"/>
    <property type="project" value="InterPro"/>
</dbReference>